<accession>A0A2I1Z2D6</accession>
<sequence length="250" mass="30061">MKRIKNKIIMNRIFEKDNKIYISFENSWRPVYSLDSEFTSRGTFHLRPGLYFFIDEYGNLEQGSFNNQDEWAIEIGDLKDEYLILNAEVFNLKHEVRIHSSFIDKLKLKHFVTNRMSNFKKIDDLINEDFIIVPEVYDDDSKNHITFEEYNELIKSFPTKTTLDHYTNKVLSEKIEEHFELNKNYEGIYERHIERREKVKNKSINQPLFSDNIDSQITENEIQKFNLAFQKLEVLLENEGVHEKNGKRKY</sequence>
<dbReference type="Proteomes" id="UP000234971">
    <property type="component" value="Unassembled WGS sequence"/>
</dbReference>
<name>A0A2I1Z2D6_STRMT</name>
<dbReference type="EMBL" id="PKIE01000001">
    <property type="protein sequence ID" value="PLA61291.1"/>
    <property type="molecule type" value="Genomic_DNA"/>
</dbReference>
<dbReference type="AlphaFoldDB" id="A0A2I1Z2D6"/>
<evidence type="ECO:0000313" key="1">
    <source>
        <dbReference type="EMBL" id="PLA61291.1"/>
    </source>
</evidence>
<evidence type="ECO:0000313" key="2">
    <source>
        <dbReference type="Proteomes" id="UP000234971"/>
    </source>
</evidence>
<evidence type="ECO:0008006" key="3">
    <source>
        <dbReference type="Google" id="ProtNLM"/>
    </source>
</evidence>
<organism evidence="1 2">
    <name type="scientific">Streptococcus mitis</name>
    <dbReference type="NCBI Taxonomy" id="28037"/>
    <lineage>
        <taxon>Bacteria</taxon>
        <taxon>Bacillati</taxon>
        <taxon>Bacillota</taxon>
        <taxon>Bacilli</taxon>
        <taxon>Lactobacillales</taxon>
        <taxon>Streptococcaceae</taxon>
        <taxon>Streptococcus</taxon>
        <taxon>Streptococcus mitis group</taxon>
    </lineage>
</organism>
<protein>
    <recommendedName>
        <fullName evidence="3">EF-hand domain-containing protein</fullName>
    </recommendedName>
</protein>
<proteinExistence type="predicted"/>
<reference evidence="1 2" key="1">
    <citation type="submission" date="2017-12" db="EMBL/GenBank/DDBJ databases">
        <title>Phylogenetic diversity of female urinary microbiome.</title>
        <authorList>
            <person name="Thomas-White K."/>
            <person name="Wolfe A.J."/>
        </authorList>
    </citation>
    <scope>NUCLEOTIDE SEQUENCE [LARGE SCALE GENOMIC DNA]</scope>
    <source>
        <strain evidence="1 2">UMB1341</strain>
    </source>
</reference>
<comment type="caution">
    <text evidence="1">The sequence shown here is derived from an EMBL/GenBank/DDBJ whole genome shotgun (WGS) entry which is preliminary data.</text>
</comment>
<gene>
    <name evidence="1" type="ORF">CYK18_03615</name>
</gene>